<evidence type="ECO:0000256" key="4">
    <source>
        <dbReference type="ARBA" id="ARBA00022692"/>
    </source>
</evidence>
<evidence type="ECO:0000256" key="2">
    <source>
        <dbReference type="ARBA" id="ARBA00004653"/>
    </source>
</evidence>
<keyword evidence="11" id="KW-1185">Reference proteome</keyword>
<feature type="transmembrane region" description="Helical" evidence="9">
    <location>
        <begin position="203"/>
        <end position="227"/>
    </location>
</feature>
<keyword evidence="7 9" id="KW-1133">Transmembrane helix</keyword>
<dbReference type="GO" id="GO:0010008">
    <property type="term" value="C:endosome membrane"/>
    <property type="evidence" value="ECO:0007669"/>
    <property type="project" value="UniProtKB-SubCell"/>
</dbReference>
<sequence>MPFSYYSLPYCRPQGGIKKSAENLGELLMGDQIDNSPYRFRVNVDESLYLCTTKGLNENDAKLLKQRTHDLYQVNMMLDNLPVMRFTEQNGVTVQWTGFPVGYTPAGISEDYIINHLKFKVLVHEYEGRNVEIIGTGEEGSGVISEFDKKGMSGYQIVGFEVVPCSVKRDAEAFSKRNMYDSIEPVKCPMELQKSQMEAGAKVHWFSIMNSLMVILFLAGIVFVIFLRTVRRDLTRYEELDKEAQAQMNEELSGWKLVVGDVFREPTYPKLLCVMIGDGVQILGMAIVTIIFSTLGFMSPASRGMLLTGMIILYLFLGIAAGFYYVFGFLLIVIVLLVIVCAEVSVVLTYMNLCVEDWRWWWKAFFASGSVAIYVFLYSINYLVFDLRSLSGPVSAMLYLGYSFLMAFAIMLATGTIGFLTSFSFVYYLFSSVKID</sequence>
<organism evidence="10 11">
    <name type="scientific">Oryza meyeriana var. granulata</name>
    <dbReference type="NCBI Taxonomy" id="110450"/>
    <lineage>
        <taxon>Eukaryota</taxon>
        <taxon>Viridiplantae</taxon>
        <taxon>Streptophyta</taxon>
        <taxon>Embryophyta</taxon>
        <taxon>Tracheophyta</taxon>
        <taxon>Spermatophyta</taxon>
        <taxon>Magnoliopsida</taxon>
        <taxon>Liliopsida</taxon>
        <taxon>Poales</taxon>
        <taxon>Poaceae</taxon>
        <taxon>BOP clade</taxon>
        <taxon>Oryzoideae</taxon>
        <taxon>Oryzeae</taxon>
        <taxon>Oryzinae</taxon>
        <taxon>Oryza</taxon>
        <taxon>Oryza meyeriana</taxon>
    </lineage>
</organism>
<dbReference type="OrthoDB" id="1666796at2759"/>
<keyword evidence="4 9" id="KW-0812">Transmembrane</keyword>
<feature type="transmembrane region" description="Helical" evidence="9">
    <location>
        <begin position="305"/>
        <end position="325"/>
    </location>
</feature>
<feature type="transmembrane region" description="Helical" evidence="9">
    <location>
        <begin position="331"/>
        <end position="353"/>
    </location>
</feature>
<dbReference type="AlphaFoldDB" id="A0A6G1C8D5"/>
<evidence type="ECO:0000256" key="1">
    <source>
        <dbReference type="ARBA" id="ARBA00004337"/>
    </source>
</evidence>
<comment type="similarity">
    <text evidence="3 9">Belongs to the nonaspanin (TM9SF) (TC 9.A.2) family.</text>
</comment>
<accession>A0A6G1C8D5</accession>
<gene>
    <name evidence="10" type="ORF">E2562_018171</name>
</gene>
<dbReference type="GO" id="GO:0000139">
    <property type="term" value="C:Golgi membrane"/>
    <property type="evidence" value="ECO:0007669"/>
    <property type="project" value="UniProtKB-SubCell"/>
</dbReference>
<protein>
    <recommendedName>
        <fullName evidence="9">Transmembrane 9 superfamily member</fullName>
    </recommendedName>
</protein>
<evidence type="ECO:0000256" key="9">
    <source>
        <dbReference type="RuleBase" id="RU363079"/>
    </source>
</evidence>
<evidence type="ECO:0000256" key="5">
    <source>
        <dbReference type="ARBA" id="ARBA00022729"/>
    </source>
</evidence>
<dbReference type="InterPro" id="IPR004240">
    <property type="entry name" value="EMP70"/>
</dbReference>
<comment type="subcellular location">
    <subcellularLocation>
        <location evidence="1">Endosome membrane</location>
        <topology evidence="1">Multi-pass membrane protein</topology>
    </subcellularLocation>
    <subcellularLocation>
        <location evidence="2">Golgi apparatus membrane</location>
        <topology evidence="2">Multi-pass membrane protein</topology>
    </subcellularLocation>
</comment>
<evidence type="ECO:0000313" key="10">
    <source>
        <dbReference type="EMBL" id="KAF0896054.1"/>
    </source>
</evidence>
<keyword evidence="8 9" id="KW-0472">Membrane</keyword>
<dbReference type="EMBL" id="SPHZ02000010">
    <property type="protein sequence ID" value="KAF0896054.1"/>
    <property type="molecule type" value="Genomic_DNA"/>
</dbReference>
<feature type="transmembrane region" description="Helical" evidence="9">
    <location>
        <begin position="365"/>
        <end position="384"/>
    </location>
</feature>
<name>A0A6G1C8D5_9ORYZ</name>
<evidence type="ECO:0000256" key="6">
    <source>
        <dbReference type="ARBA" id="ARBA00022753"/>
    </source>
</evidence>
<evidence type="ECO:0000313" key="11">
    <source>
        <dbReference type="Proteomes" id="UP000479710"/>
    </source>
</evidence>
<comment type="caution">
    <text evidence="9">Lacks conserved residue(s) required for the propagation of feature annotation.</text>
</comment>
<evidence type="ECO:0000256" key="8">
    <source>
        <dbReference type="ARBA" id="ARBA00023136"/>
    </source>
</evidence>
<reference evidence="10 11" key="1">
    <citation type="submission" date="2019-11" db="EMBL/GenBank/DDBJ databases">
        <title>Whole genome sequence of Oryza granulata.</title>
        <authorList>
            <person name="Li W."/>
        </authorList>
    </citation>
    <scope>NUCLEOTIDE SEQUENCE [LARGE SCALE GENOMIC DNA]</scope>
    <source>
        <strain evidence="11">cv. Menghai</strain>
        <tissue evidence="10">Leaf</tissue>
    </source>
</reference>
<dbReference type="PANTHER" id="PTHR10766:SF163">
    <property type="entry name" value="TRANSMEMBRANE 9 SUPERFAMILY MEMBER 12"/>
    <property type="match status" value="1"/>
</dbReference>
<feature type="transmembrane region" description="Helical" evidence="9">
    <location>
        <begin position="279"/>
        <end position="298"/>
    </location>
</feature>
<dbReference type="PANTHER" id="PTHR10766">
    <property type="entry name" value="TRANSMEMBRANE 9 SUPERFAMILY PROTEIN"/>
    <property type="match status" value="1"/>
</dbReference>
<dbReference type="Pfam" id="PF02990">
    <property type="entry name" value="EMP70"/>
    <property type="match status" value="1"/>
</dbReference>
<comment type="caution">
    <text evidence="10">The sequence shown here is derived from an EMBL/GenBank/DDBJ whole genome shotgun (WGS) entry which is preliminary data.</text>
</comment>
<feature type="transmembrane region" description="Helical" evidence="9">
    <location>
        <begin position="404"/>
        <end position="430"/>
    </location>
</feature>
<dbReference type="Proteomes" id="UP000479710">
    <property type="component" value="Unassembled WGS sequence"/>
</dbReference>
<evidence type="ECO:0000256" key="7">
    <source>
        <dbReference type="ARBA" id="ARBA00022989"/>
    </source>
</evidence>
<proteinExistence type="inferred from homology"/>
<dbReference type="GO" id="GO:0072657">
    <property type="term" value="P:protein localization to membrane"/>
    <property type="evidence" value="ECO:0007669"/>
    <property type="project" value="TreeGrafter"/>
</dbReference>
<keyword evidence="5" id="KW-0732">Signal</keyword>
<evidence type="ECO:0000256" key="3">
    <source>
        <dbReference type="ARBA" id="ARBA00005227"/>
    </source>
</evidence>
<keyword evidence="6" id="KW-0967">Endosome</keyword>